<protein>
    <submittedName>
        <fullName evidence="1">Uncharacterized protein</fullName>
    </submittedName>
</protein>
<reference evidence="1" key="2">
    <citation type="journal article" date="2015" name="Fish Shellfish Immunol.">
        <title>Early steps in the European eel (Anguilla anguilla)-Vibrio vulnificus interaction in the gills: Role of the RtxA13 toxin.</title>
        <authorList>
            <person name="Callol A."/>
            <person name="Pajuelo D."/>
            <person name="Ebbesson L."/>
            <person name="Teles M."/>
            <person name="MacKenzie S."/>
            <person name="Amaro C."/>
        </authorList>
    </citation>
    <scope>NUCLEOTIDE SEQUENCE</scope>
</reference>
<sequence length="11" mass="1253">MCIVNASRKKC</sequence>
<name>A0A0E9UP93_ANGAN</name>
<dbReference type="EMBL" id="GBXM01040960">
    <property type="protein sequence ID" value="JAH67617.1"/>
    <property type="molecule type" value="Transcribed_RNA"/>
</dbReference>
<evidence type="ECO:0000313" key="1">
    <source>
        <dbReference type="EMBL" id="JAH67617.1"/>
    </source>
</evidence>
<organism evidence="1">
    <name type="scientific">Anguilla anguilla</name>
    <name type="common">European freshwater eel</name>
    <name type="synonym">Muraena anguilla</name>
    <dbReference type="NCBI Taxonomy" id="7936"/>
    <lineage>
        <taxon>Eukaryota</taxon>
        <taxon>Metazoa</taxon>
        <taxon>Chordata</taxon>
        <taxon>Craniata</taxon>
        <taxon>Vertebrata</taxon>
        <taxon>Euteleostomi</taxon>
        <taxon>Actinopterygii</taxon>
        <taxon>Neopterygii</taxon>
        <taxon>Teleostei</taxon>
        <taxon>Anguilliformes</taxon>
        <taxon>Anguillidae</taxon>
        <taxon>Anguilla</taxon>
    </lineage>
</organism>
<proteinExistence type="predicted"/>
<accession>A0A0E9UP93</accession>
<reference evidence="1" key="1">
    <citation type="submission" date="2014-11" db="EMBL/GenBank/DDBJ databases">
        <authorList>
            <person name="Amaro Gonzalez C."/>
        </authorList>
    </citation>
    <scope>NUCLEOTIDE SEQUENCE</scope>
</reference>